<organism evidence="1 2">
    <name type="scientific">Phialemonium thermophilum</name>
    <dbReference type="NCBI Taxonomy" id="223376"/>
    <lineage>
        <taxon>Eukaryota</taxon>
        <taxon>Fungi</taxon>
        <taxon>Dikarya</taxon>
        <taxon>Ascomycota</taxon>
        <taxon>Pezizomycotina</taxon>
        <taxon>Sordariomycetes</taxon>
        <taxon>Sordariomycetidae</taxon>
        <taxon>Cephalothecales</taxon>
        <taxon>Cephalothecaceae</taxon>
        <taxon>Phialemonium</taxon>
    </lineage>
</organism>
<protein>
    <submittedName>
        <fullName evidence="1">Uncharacterized protein</fullName>
    </submittedName>
</protein>
<evidence type="ECO:0000313" key="2">
    <source>
        <dbReference type="Proteomes" id="UP001586593"/>
    </source>
</evidence>
<gene>
    <name evidence="1" type="ORF">VTK73DRAFT_2048</name>
</gene>
<comment type="caution">
    <text evidence="1">The sequence shown here is derived from an EMBL/GenBank/DDBJ whole genome shotgun (WGS) entry which is preliminary data.</text>
</comment>
<dbReference type="EMBL" id="JAZHXJ010001545">
    <property type="protein sequence ID" value="KAL1844676.1"/>
    <property type="molecule type" value="Genomic_DNA"/>
</dbReference>
<proteinExistence type="predicted"/>
<reference evidence="1 2" key="1">
    <citation type="journal article" date="2024" name="Commun. Biol.">
        <title>Comparative genomic analysis of thermophilic fungi reveals convergent evolutionary adaptations and gene losses.</title>
        <authorList>
            <person name="Steindorff A.S."/>
            <person name="Aguilar-Pontes M.V."/>
            <person name="Robinson A.J."/>
            <person name="Andreopoulos B."/>
            <person name="LaButti K."/>
            <person name="Kuo A."/>
            <person name="Mondo S."/>
            <person name="Riley R."/>
            <person name="Otillar R."/>
            <person name="Haridas S."/>
            <person name="Lipzen A."/>
            <person name="Grimwood J."/>
            <person name="Schmutz J."/>
            <person name="Clum A."/>
            <person name="Reid I.D."/>
            <person name="Moisan M.C."/>
            <person name="Butler G."/>
            <person name="Nguyen T.T.M."/>
            <person name="Dewar K."/>
            <person name="Conant G."/>
            <person name="Drula E."/>
            <person name="Henrissat B."/>
            <person name="Hansel C."/>
            <person name="Singer S."/>
            <person name="Hutchinson M.I."/>
            <person name="de Vries R.P."/>
            <person name="Natvig D.O."/>
            <person name="Powell A.J."/>
            <person name="Tsang A."/>
            <person name="Grigoriev I.V."/>
        </authorList>
    </citation>
    <scope>NUCLEOTIDE SEQUENCE [LARGE SCALE GENOMIC DNA]</scope>
    <source>
        <strain evidence="1 2">ATCC 24622</strain>
    </source>
</reference>
<accession>A0ABR3VSQ8</accession>
<name>A0ABR3VSQ8_9PEZI</name>
<dbReference type="Proteomes" id="UP001586593">
    <property type="component" value="Unassembled WGS sequence"/>
</dbReference>
<keyword evidence="2" id="KW-1185">Reference proteome</keyword>
<dbReference type="InterPro" id="IPR011990">
    <property type="entry name" value="TPR-like_helical_dom_sf"/>
</dbReference>
<evidence type="ECO:0000313" key="1">
    <source>
        <dbReference type="EMBL" id="KAL1844676.1"/>
    </source>
</evidence>
<dbReference type="SUPFAM" id="SSF48452">
    <property type="entry name" value="TPR-like"/>
    <property type="match status" value="1"/>
</dbReference>
<dbReference type="Gene3D" id="1.25.40.10">
    <property type="entry name" value="Tetratricopeptide repeat domain"/>
    <property type="match status" value="1"/>
</dbReference>
<sequence>MSVPLHLRSQVLEALLFLAEDGLLEVRNEAAELAPTLTTRRTPAYLRASIRLCRSTISRLHGDLERSDREIREHLKPNPQCSNRREHALAGRLHLCLIENMIQRQDSSVVGVVYSWEPLHPSSPLENSVARRLLLCAARFFQSIRQFRTAPDSLGQCLELEGTSKRLLIVSRLGDVLGELRDYDRAAVMLESEVDNLVTRGRLWRRVRLSMVEAALGRGFGSLDAAEDWLDELIARDLPVADITDQLLHVRTLMARARIPHYRSNHEEALQRWQTALQSTRPFLSFKDGHGFTSAIIHLSIAHAQIHIGNQRGARRSWQAATDICRTEKPDYWIPVVATTWLSNMANDLLRLQGWSVSVLGLDGHHVNVS</sequence>